<dbReference type="RefSeq" id="WP_016474372.1">
    <property type="nucleotide sequence ID" value="NZ_KE150480.1"/>
</dbReference>
<protein>
    <recommendedName>
        <fullName evidence="3">DUF3737 family protein</fullName>
    </recommendedName>
</protein>
<gene>
    <name evidence="1" type="ORF">HMPREF1476_01070</name>
</gene>
<sequence>MQILQNVEYGGERPLFALRSAELDHVVIHPGESALKHVENITARECLFEGKYPFWHAKHVVLEGGRFSPGARAAIWYADDVRMKHTRIDAPKMFRDMENIDLEQVELSDAMETLWNCRNIKLRHVSADHADYLFMHSANIDIADYVHHGNYAFQYCRNVVIRDAEIHAKDAFWNSEDVTVYDSEIDGEFLGWHTKRLKLVNCRIKGTQPLCYAEDLVLENCTMDPDCDLGFEYSTVNADIRSPVTSIKNPIHGLIRCESLGKLILDEHRRSGSDCIIETGTAQ</sequence>
<dbReference type="InterPro" id="IPR022208">
    <property type="entry name" value="DUF3737"/>
</dbReference>
<dbReference type="Pfam" id="PF12541">
    <property type="entry name" value="DUF3737"/>
    <property type="match status" value="1"/>
</dbReference>
<dbReference type="Gene3D" id="2.160.20.10">
    <property type="entry name" value="Single-stranded right-handed beta-helix, Pectin lyase-like"/>
    <property type="match status" value="1"/>
</dbReference>
<dbReference type="InterPro" id="IPR012334">
    <property type="entry name" value="Pectin_lyas_fold"/>
</dbReference>
<keyword evidence="2" id="KW-1185">Reference proteome</keyword>
<evidence type="ECO:0008006" key="3">
    <source>
        <dbReference type="Google" id="ProtNLM"/>
    </source>
</evidence>
<dbReference type="AlphaFoldDB" id="S3BG05"/>
<dbReference type="PATRIC" id="fig|1203554.3.peg.1094"/>
<dbReference type="Proteomes" id="UP000014400">
    <property type="component" value="Unassembled WGS sequence"/>
</dbReference>
<dbReference type="InterPro" id="IPR011050">
    <property type="entry name" value="Pectin_lyase_fold/virulence"/>
</dbReference>
<comment type="caution">
    <text evidence="1">The sequence shown here is derived from an EMBL/GenBank/DDBJ whole genome shotgun (WGS) entry which is preliminary data.</text>
</comment>
<proteinExistence type="predicted"/>
<evidence type="ECO:0000313" key="2">
    <source>
        <dbReference type="Proteomes" id="UP000014400"/>
    </source>
</evidence>
<dbReference type="HOGENOM" id="CLU_065086_0_0_4"/>
<accession>S3BG05</accession>
<dbReference type="eggNOG" id="COG5434">
    <property type="taxonomic scope" value="Bacteria"/>
</dbReference>
<evidence type="ECO:0000313" key="1">
    <source>
        <dbReference type="EMBL" id="EPD99391.1"/>
    </source>
</evidence>
<reference evidence="1 2" key="1">
    <citation type="submission" date="2013-04" db="EMBL/GenBank/DDBJ databases">
        <title>The Genome Sequence of Sutterella wadsworthensis HGA0223.</title>
        <authorList>
            <consortium name="The Broad Institute Genomics Platform"/>
            <person name="Earl A."/>
            <person name="Ward D."/>
            <person name="Feldgarden M."/>
            <person name="Gevers D."/>
            <person name="Schmidt T.M."/>
            <person name="Dover J."/>
            <person name="Dai D."/>
            <person name="Walker B."/>
            <person name="Young S."/>
            <person name="Zeng Q."/>
            <person name="Gargeya S."/>
            <person name="Fitzgerald M."/>
            <person name="Haas B."/>
            <person name="Abouelleil A."/>
            <person name="Allen A.W."/>
            <person name="Alvarado L."/>
            <person name="Arachchi H.M."/>
            <person name="Berlin A.M."/>
            <person name="Chapman S.B."/>
            <person name="Gainer-Dewar J."/>
            <person name="Goldberg J."/>
            <person name="Griggs A."/>
            <person name="Gujja S."/>
            <person name="Hansen M."/>
            <person name="Howarth C."/>
            <person name="Imamovic A."/>
            <person name="Ireland A."/>
            <person name="Larimer J."/>
            <person name="McCowan C."/>
            <person name="Murphy C."/>
            <person name="Pearson M."/>
            <person name="Poon T.W."/>
            <person name="Priest M."/>
            <person name="Roberts A."/>
            <person name="Saif S."/>
            <person name="Shea T."/>
            <person name="Sisk P."/>
            <person name="Sykes S."/>
            <person name="Wortman J."/>
            <person name="Nusbaum C."/>
            <person name="Birren B."/>
        </authorList>
    </citation>
    <scope>NUCLEOTIDE SEQUENCE [LARGE SCALE GENOMIC DNA]</scope>
    <source>
        <strain evidence="1 2">HGA0223</strain>
    </source>
</reference>
<dbReference type="STRING" id="1203554.HMPREF1476_01070"/>
<dbReference type="SUPFAM" id="SSF51126">
    <property type="entry name" value="Pectin lyase-like"/>
    <property type="match status" value="1"/>
</dbReference>
<dbReference type="EMBL" id="ATCF01000016">
    <property type="protein sequence ID" value="EPD99391.1"/>
    <property type="molecule type" value="Genomic_DNA"/>
</dbReference>
<name>S3BG05_9BURK</name>
<organism evidence="1 2">
    <name type="scientific">Sutterella wadsworthensis HGA0223</name>
    <dbReference type="NCBI Taxonomy" id="1203554"/>
    <lineage>
        <taxon>Bacteria</taxon>
        <taxon>Pseudomonadati</taxon>
        <taxon>Pseudomonadota</taxon>
        <taxon>Betaproteobacteria</taxon>
        <taxon>Burkholderiales</taxon>
        <taxon>Sutterellaceae</taxon>
        <taxon>Sutterella</taxon>
    </lineage>
</organism>
<dbReference type="GeneID" id="64061117"/>